<keyword evidence="3" id="KW-1185">Reference proteome</keyword>
<dbReference type="EMBL" id="KZ613949">
    <property type="protein sequence ID" value="PMD37808.1"/>
    <property type="molecule type" value="Genomic_DNA"/>
</dbReference>
<evidence type="ECO:0000313" key="3">
    <source>
        <dbReference type="Proteomes" id="UP000235786"/>
    </source>
</evidence>
<evidence type="ECO:0000256" key="1">
    <source>
        <dbReference type="SAM" id="MobiDB-lite"/>
    </source>
</evidence>
<gene>
    <name evidence="2" type="ORF">L207DRAFT_600441</name>
</gene>
<dbReference type="OrthoDB" id="5428863at2759"/>
<evidence type="ECO:0008006" key="4">
    <source>
        <dbReference type="Google" id="ProtNLM"/>
    </source>
</evidence>
<name>A0A2J6RH31_HYAVF</name>
<reference evidence="2 3" key="1">
    <citation type="submission" date="2016-04" db="EMBL/GenBank/DDBJ databases">
        <title>A degradative enzymes factory behind the ericoid mycorrhizal symbiosis.</title>
        <authorList>
            <consortium name="DOE Joint Genome Institute"/>
            <person name="Martino E."/>
            <person name="Morin E."/>
            <person name="Grelet G."/>
            <person name="Kuo A."/>
            <person name="Kohler A."/>
            <person name="Daghino S."/>
            <person name="Barry K."/>
            <person name="Choi C."/>
            <person name="Cichocki N."/>
            <person name="Clum A."/>
            <person name="Copeland A."/>
            <person name="Hainaut M."/>
            <person name="Haridas S."/>
            <person name="Labutti K."/>
            <person name="Lindquist E."/>
            <person name="Lipzen A."/>
            <person name="Khouja H.-R."/>
            <person name="Murat C."/>
            <person name="Ohm R."/>
            <person name="Olson A."/>
            <person name="Spatafora J."/>
            <person name="Veneault-Fourrey C."/>
            <person name="Henrissat B."/>
            <person name="Grigoriev I."/>
            <person name="Martin F."/>
            <person name="Perotto S."/>
        </authorList>
    </citation>
    <scope>NUCLEOTIDE SEQUENCE [LARGE SCALE GENOMIC DNA]</scope>
    <source>
        <strain evidence="2 3">F</strain>
    </source>
</reference>
<evidence type="ECO:0000313" key="2">
    <source>
        <dbReference type="EMBL" id="PMD37808.1"/>
    </source>
</evidence>
<proteinExistence type="predicted"/>
<dbReference type="AlphaFoldDB" id="A0A2J6RH31"/>
<protein>
    <recommendedName>
        <fullName evidence="4">Heterokaryon incompatibility domain-containing protein</fullName>
    </recommendedName>
</protein>
<accession>A0A2J6RH31</accession>
<organism evidence="2 3">
    <name type="scientific">Hyaloscypha variabilis (strain UAMH 11265 / GT02V1 / F)</name>
    <name type="common">Meliniomyces variabilis</name>
    <dbReference type="NCBI Taxonomy" id="1149755"/>
    <lineage>
        <taxon>Eukaryota</taxon>
        <taxon>Fungi</taxon>
        <taxon>Dikarya</taxon>
        <taxon>Ascomycota</taxon>
        <taxon>Pezizomycotina</taxon>
        <taxon>Leotiomycetes</taxon>
        <taxon>Helotiales</taxon>
        <taxon>Hyaloscyphaceae</taxon>
        <taxon>Hyaloscypha</taxon>
        <taxon>Hyaloscypha variabilis</taxon>
    </lineage>
</organism>
<dbReference type="Proteomes" id="UP000235786">
    <property type="component" value="Unassembled WGS sequence"/>
</dbReference>
<sequence>MIYVTSGRNRHSQSPVTPPKRSLRLRSNLCSRCAEIDLDALLSRQHKTQAGQLAQDLSPVPNWKIDSCALCSLLSSTIDLRHWPAGRKVPLRTYSSNKMEDKAWNSISTNLLQAGYSGRYIISQPGGMEGPVRIIKDEIEKTSFENVKSWISLCQNKHTKICSNEDPSFVPGLKLIDCITSDIILAEDKPYLALSYVWG</sequence>
<feature type="region of interest" description="Disordered" evidence="1">
    <location>
        <begin position="1"/>
        <end position="21"/>
    </location>
</feature>